<dbReference type="RefSeq" id="WP_211937903.1">
    <property type="nucleotide sequence ID" value="NZ_CP073078.1"/>
</dbReference>
<gene>
    <name evidence="11" type="ORF">KCG34_22875</name>
</gene>
<evidence type="ECO:0000256" key="4">
    <source>
        <dbReference type="ARBA" id="ARBA00022475"/>
    </source>
</evidence>
<dbReference type="GO" id="GO:0042910">
    <property type="term" value="F:xenobiotic transmembrane transporter activity"/>
    <property type="evidence" value="ECO:0007669"/>
    <property type="project" value="InterPro"/>
</dbReference>
<dbReference type="GO" id="GO:0015297">
    <property type="term" value="F:antiporter activity"/>
    <property type="evidence" value="ECO:0007669"/>
    <property type="project" value="UniProtKB-KW"/>
</dbReference>
<keyword evidence="7" id="KW-0406">Ion transport</keyword>
<feature type="transmembrane region" description="Helical" evidence="10">
    <location>
        <begin position="28"/>
        <end position="48"/>
    </location>
</feature>
<evidence type="ECO:0000256" key="1">
    <source>
        <dbReference type="ARBA" id="ARBA00004429"/>
    </source>
</evidence>
<dbReference type="InterPro" id="IPR002528">
    <property type="entry name" value="MATE_fam"/>
</dbReference>
<keyword evidence="3" id="KW-0050">Antiport</keyword>
<evidence type="ECO:0000256" key="5">
    <source>
        <dbReference type="ARBA" id="ARBA00022692"/>
    </source>
</evidence>
<dbReference type="InterPro" id="IPR050222">
    <property type="entry name" value="MATE_MdtK"/>
</dbReference>
<feature type="transmembrane region" description="Helical" evidence="10">
    <location>
        <begin position="214"/>
        <end position="237"/>
    </location>
</feature>
<feature type="transmembrane region" description="Helical" evidence="10">
    <location>
        <begin position="439"/>
        <end position="462"/>
    </location>
</feature>
<dbReference type="AlphaFoldDB" id="A0A975FZT6"/>
<dbReference type="CDD" id="cd13131">
    <property type="entry name" value="MATE_NorM_like"/>
    <property type="match status" value="1"/>
</dbReference>
<evidence type="ECO:0000256" key="9">
    <source>
        <dbReference type="ARBA" id="ARBA00031636"/>
    </source>
</evidence>
<feature type="transmembrane region" description="Helical" evidence="10">
    <location>
        <begin position="149"/>
        <end position="166"/>
    </location>
</feature>
<protein>
    <recommendedName>
        <fullName evidence="9">Multidrug-efflux transporter</fullName>
    </recommendedName>
</protein>
<dbReference type="InterPro" id="IPR048279">
    <property type="entry name" value="MdtK-like"/>
</dbReference>
<evidence type="ECO:0000256" key="3">
    <source>
        <dbReference type="ARBA" id="ARBA00022449"/>
    </source>
</evidence>
<evidence type="ECO:0000256" key="2">
    <source>
        <dbReference type="ARBA" id="ARBA00022448"/>
    </source>
</evidence>
<evidence type="ECO:0000256" key="6">
    <source>
        <dbReference type="ARBA" id="ARBA00022989"/>
    </source>
</evidence>
<dbReference type="KEGG" id="caul:KCG34_22875"/>
<keyword evidence="8 10" id="KW-0472">Membrane</keyword>
<feature type="transmembrane region" description="Helical" evidence="10">
    <location>
        <begin position="178"/>
        <end position="202"/>
    </location>
</feature>
<proteinExistence type="predicted"/>
<evidence type="ECO:0000256" key="8">
    <source>
        <dbReference type="ARBA" id="ARBA00023136"/>
    </source>
</evidence>
<dbReference type="GO" id="GO:0005886">
    <property type="term" value="C:plasma membrane"/>
    <property type="evidence" value="ECO:0007669"/>
    <property type="project" value="UniProtKB-SubCell"/>
</dbReference>
<keyword evidence="12" id="KW-1185">Reference proteome</keyword>
<organism evidence="11 12">
    <name type="scientific">Phenylobacterium montanum</name>
    <dbReference type="NCBI Taxonomy" id="2823693"/>
    <lineage>
        <taxon>Bacteria</taxon>
        <taxon>Pseudomonadati</taxon>
        <taxon>Pseudomonadota</taxon>
        <taxon>Alphaproteobacteria</taxon>
        <taxon>Caulobacterales</taxon>
        <taxon>Caulobacteraceae</taxon>
        <taxon>Phenylobacterium</taxon>
    </lineage>
</organism>
<keyword evidence="2" id="KW-0813">Transport</keyword>
<dbReference type="PANTHER" id="PTHR43298:SF2">
    <property type="entry name" value="FMN_FAD EXPORTER YEEO-RELATED"/>
    <property type="match status" value="1"/>
</dbReference>
<keyword evidence="6 10" id="KW-1133">Transmembrane helix</keyword>
<dbReference type="Proteomes" id="UP000676409">
    <property type="component" value="Chromosome"/>
</dbReference>
<evidence type="ECO:0000313" key="12">
    <source>
        <dbReference type="Proteomes" id="UP000676409"/>
    </source>
</evidence>
<feature type="transmembrane region" description="Helical" evidence="10">
    <location>
        <begin position="375"/>
        <end position="400"/>
    </location>
</feature>
<feature type="transmembrane region" description="Helical" evidence="10">
    <location>
        <begin position="291"/>
        <end position="314"/>
    </location>
</feature>
<accession>A0A975FZT6</accession>
<reference evidence="11" key="1">
    <citation type="submission" date="2021-04" db="EMBL/GenBank/DDBJ databases">
        <title>The complete genome sequence of Caulobacter sp. S6.</title>
        <authorList>
            <person name="Tang Y."/>
            <person name="Ouyang W."/>
            <person name="Liu Q."/>
            <person name="Huang B."/>
            <person name="Guo Z."/>
            <person name="Lei P."/>
        </authorList>
    </citation>
    <scope>NUCLEOTIDE SEQUENCE</scope>
    <source>
        <strain evidence="11">S6</strain>
    </source>
</reference>
<keyword evidence="4" id="KW-1003">Cell membrane</keyword>
<feature type="transmembrane region" description="Helical" evidence="10">
    <location>
        <begin position="412"/>
        <end position="433"/>
    </location>
</feature>
<dbReference type="GO" id="GO:0006811">
    <property type="term" value="P:monoatomic ion transport"/>
    <property type="evidence" value="ECO:0007669"/>
    <property type="project" value="UniProtKB-KW"/>
</dbReference>
<dbReference type="PIRSF" id="PIRSF006603">
    <property type="entry name" value="DinF"/>
    <property type="match status" value="1"/>
</dbReference>
<evidence type="ECO:0000256" key="10">
    <source>
        <dbReference type="SAM" id="Phobius"/>
    </source>
</evidence>
<dbReference type="NCBIfam" id="TIGR00797">
    <property type="entry name" value="matE"/>
    <property type="match status" value="1"/>
</dbReference>
<dbReference type="PANTHER" id="PTHR43298">
    <property type="entry name" value="MULTIDRUG RESISTANCE PROTEIN NORM-RELATED"/>
    <property type="match status" value="1"/>
</dbReference>
<dbReference type="EMBL" id="CP073078">
    <property type="protein sequence ID" value="QUD87852.1"/>
    <property type="molecule type" value="Genomic_DNA"/>
</dbReference>
<feature type="transmembrane region" description="Helical" evidence="10">
    <location>
        <begin position="335"/>
        <end position="355"/>
    </location>
</feature>
<feature type="transmembrane region" description="Helical" evidence="10">
    <location>
        <begin position="258"/>
        <end position="285"/>
    </location>
</feature>
<dbReference type="Pfam" id="PF01554">
    <property type="entry name" value="MatE"/>
    <property type="match status" value="2"/>
</dbReference>
<feature type="transmembrane region" description="Helical" evidence="10">
    <location>
        <begin position="111"/>
        <end position="129"/>
    </location>
</feature>
<name>A0A975FZT6_9CAUL</name>
<sequence>MQAPVQTLDQAPRHAPGRAALWAAEGRALIRLAAPLVLTQLAQMAILATDIVMLGRLSRTALAAAAIGNTVYYFAWLVGSGPPAAIAPMIAHIAGEAAFDRAKVRATVRMGLWACIMLTLPLTVLLWSARPILLALHQEPQLAAGAGQFVSMLSFGLFFALGFQVLRNFATALGHPRATLWVMGISIGYNALADYALIFGHFGLPALGLRGSGIATASSAVFAFLALAVVISVNPALRAYRIFRRFLRPAWARLTEAFRLGMPIGMTMIFEAMLFNAMTLVMGAFGAIPVAAHQIALNFASVTFMVPLGVAMAATVRVGHAAGRGDAHGVRRAGFVALSVGAGFMMLCGLLMIVAGRQIAGLYLGGRTADDLKVLGLAALYLKVAAAFQVFDALQVVGAMSLRGLKDARTPMLLAGAAYWLVGAPICVVLGVWLHMQGLGVWIGLAAGLAAAATAMVARFNWLTRTA</sequence>
<evidence type="ECO:0000256" key="7">
    <source>
        <dbReference type="ARBA" id="ARBA00023065"/>
    </source>
</evidence>
<evidence type="ECO:0000313" key="11">
    <source>
        <dbReference type="EMBL" id="QUD87852.1"/>
    </source>
</evidence>
<keyword evidence="5 10" id="KW-0812">Transmembrane</keyword>
<comment type="subcellular location">
    <subcellularLocation>
        <location evidence="1">Cell inner membrane</location>
        <topology evidence="1">Multi-pass membrane protein</topology>
    </subcellularLocation>
</comment>